<protein>
    <submittedName>
        <fullName evidence="2">Unannotated protein</fullName>
    </submittedName>
</protein>
<organism evidence="2">
    <name type="scientific">freshwater metagenome</name>
    <dbReference type="NCBI Taxonomy" id="449393"/>
    <lineage>
        <taxon>unclassified sequences</taxon>
        <taxon>metagenomes</taxon>
        <taxon>ecological metagenomes</taxon>
    </lineage>
</organism>
<feature type="transmembrane region" description="Helical" evidence="1">
    <location>
        <begin position="155"/>
        <end position="176"/>
    </location>
</feature>
<feature type="transmembrane region" description="Helical" evidence="1">
    <location>
        <begin position="96"/>
        <end position="117"/>
    </location>
</feature>
<name>A0A6J5ZUL9_9ZZZZ</name>
<keyword evidence="1" id="KW-0472">Membrane</keyword>
<accession>A0A6J5ZUL9</accession>
<evidence type="ECO:0000256" key="1">
    <source>
        <dbReference type="SAM" id="Phobius"/>
    </source>
</evidence>
<feature type="transmembrane region" description="Helical" evidence="1">
    <location>
        <begin position="52"/>
        <end position="73"/>
    </location>
</feature>
<sequence length="199" mass="21466">MNGPNPLDYSWWLASRSAGIVALLAISISVIIGLMMANGLPRKPGAKRQLLAVHESTALAGLIAIAVHGVTLLGDSYLHPSLSQIAIPFTIDYRPFYTGLGIIAGWSAAFLGLSFYARRWFGARRWRTIHRATIAVWALAVIHTLGAGTDATQPWMRVIMLVTGVPIVFLFLRRVFPGEAKPAPRRRPAPAAGSTGAES</sequence>
<feature type="transmembrane region" description="Helical" evidence="1">
    <location>
        <begin position="129"/>
        <end position="149"/>
    </location>
</feature>
<gene>
    <name evidence="2" type="ORF">UFOPK3547_01002</name>
</gene>
<dbReference type="AlphaFoldDB" id="A0A6J5ZUL9"/>
<reference evidence="2" key="1">
    <citation type="submission" date="2020-05" db="EMBL/GenBank/DDBJ databases">
        <authorList>
            <person name="Chiriac C."/>
            <person name="Salcher M."/>
            <person name="Ghai R."/>
            <person name="Kavagutti S V."/>
        </authorList>
    </citation>
    <scope>NUCLEOTIDE SEQUENCE</scope>
</reference>
<dbReference type="EMBL" id="CAESAN010000078">
    <property type="protein sequence ID" value="CAB4344909.1"/>
    <property type="molecule type" value="Genomic_DNA"/>
</dbReference>
<keyword evidence="1" id="KW-1133">Transmembrane helix</keyword>
<feature type="transmembrane region" description="Helical" evidence="1">
    <location>
        <begin position="20"/>
        <end position="40"/>
    </location>
</feature>
<keyword evidence="1" id="KW-0812">Transmembrane</keyword>
<evidence type="ECO:0000313" key="2">
    <source>
        <dbReference type="EMBL" id="CAB4344909.1"/>
    </source>
</evidence>
<proteinExistence type="predicted"/>